<sequence length="418" mass="42859">MTRGRTLLIAVDALGAEGARHLRRLPGPLASAASLRVLPGGPAEAAPSLVCLGTGASVRRTGVPTQHAPDPQDPSASRPWYAQALRVPTLFDAAAEAGLRTAALQWPATAGARIDLCLPLVEDLHRYGDRWTMARETSSPAMWERHLAPRRAAGVHLSSAPPDALVAEIAAEALHRSTRADPLDLLAVRMTGCAAAQHRAGPGSPTAQRALADLAERCGQVLDAFAAGPQDRVLLVPGRPGAPVRMLLHPNTALAAAGLLHAEDPRSLDGDAVVLPDGPCAIVHVRRGSAARSRALEVLAGFAEEHGLALREILEGQGASATTDAVAVLTGPRGILFGASATQRPAITGEDPYYAGPRAVADPGAAVEVLACGPDLPGDSSEGSWADLGASIAAAMGLALRGATARGLALPADRLRAG</sequence>
<organism evidence="1 2">
    <name type="scientific">Brachybacterium hainanense</name>
    <dbReference type="NCBI Taxonomy" id="1541174"/>
    <lineage>
        <taxon>Bacteria</taxon>
        <taxon>Bacillati</taxon>
        <taxon>Actinomycetota</taxon>
        <taxon>Actinomycetes</taxon>
        <taxon>Micrococcales</taxon>
        <taxon>Dermabacteraceae</taxon>
        <taxon>Brachybacterium</taxon>
    </lineage>
</organism>
<dbReference type="EMBL" id="JBHLSV010000002">
    <property type="protein sequence ID" value="MFC0672869.1"/>
    <property type="molecule type" value="Genomic_DNA"/>
</dbReference>
<dbReference type="InterPro" id="IPR017850">
    <property type="entry name" value="Alkaline_phosphatase_core_sf"/>
</dbReference>
<dbReference type="InterPro" id="IPR002591">
    <property type="entry name" value="Phosphodiest/P_Trfase"/>
</dbReference>
<name>A0ABV6R7B2_9MICO</name>
<protein>
    <submittedName>
        <fullName evidence="1">Alkaline phosphatase family protein</fullName>
    </submittedName>
</protein>
<gene>
    <name evidence="1" type="ORF">ACFFF6_02745</name>
</gene>
<evidence type="ECO:0000313" key="1">
    <source>
        <dbReference type="EMBL" id="MFC0672869.1"/>
    </source>
</evidence>
<dbReference type="Pfam" id="PF01663">
    <property type="entry name" value="Phosphodiest"/>
    <property type="match status" value="1"/>
</dbReference>
<keyword evidence="2" id="KW-1185">Reference proteome</keyword>
<accession>A0ABV6R7B2</accession>
<dbReference type="Proteomes" id="UP001589793">
    <property type="component" value="Unassembled WGS sequence"/>
</dbReference>
<dbReference type="RefSeq" id="WP_376978000.1">
    <property type="nucleotide sequence ID" value="NZ_JBHLSV010000002.1"/>
</dbReference>
<reference evidence="1 2" key="1">
    <citation type="submission" date="2024-09" db="EMBL/GenBank/DDBJ databases">
        <authorList>
            <person name="Sun Q."/>
            <person name="Mori K."/>
        </authorList>
    </citation>
    <scope>NUCLEOTIDE SEQUENCE [LARGE SCALE GENOMIC DNA]</scope>
    <source>
        <strain evidence="1 2">CICC 10874</strain>
    </source>
</reference>
<evidence type="ECO:0000313" key="2">
    <source>
        <dbReference type="Proteomes" id="UP001589793"/>
    </source>
</evidence>
<comment type="caution">
    <text evidence="1">The sequence shown here is derived from an EMBL/GenBank/DDBJ whole genome shotgun (WGS) entry which is preliminary data.</text>
</comment>
<dbReference type="SUPFAM" id="SSF53649">
    <property type="entry name" value="Alkaline phosphatase-like"/>
    <property type="match status" value="1"/>
</dbReference>
<proteinExistence type="predicted"/>
<dbReference type="Gene3D" id="3.40.720.10">
    <property type="entry name" value="Alkaline Phosphatase, subunit A"/>
    <property type="match status" value="1"/>
</dbReference>